<dbReference type="PANTHER" id="PTHR43133">
    <property type="entry name" value="RNA POLYMERASE ECF-TYPE SIGMA FACTO"/>
    <property type="match status" value="1"/>
</dbReference>
<organism evidence="7 8">
    <name type="scientific">Janthinobacterium lividum</name>
    <dbReference type="NCBI Taxonomy" id="29581"/>
    <lineage>
        <taxon>Bacteria</taxon>
        <taxon>Pseudomonadati</taxon>
        <taxon>Pseudomonadota</taxon>
        <taxon>Betaproteobacteria</taxon>
        <taxon>Burkholderiales</taxon>
        <taxon>Oxalobacteraceae</taxon>
        <taxon>Janthinobacterium</taxon>
    </lineage>
</organism>
<dbReference type="InterPro" id="IPR013325">
    <property type="entry name" value="RNA_pol_sigma_r2"/>
</dbReference>
<dbReference type="InterPro" id="IPR036388">
    <property type="entry name" value="WH-like_DNA-bd_sf"/>
</dbReference>
<evidence type="ECO:0000313" key="8">
    <source>
        <dbReference type="Proteomes" id="UP000662821"/>
    </source>
</evidence>
<dbReference type="AlphaFoldDB" id="A0AAJ4MXN6"/>
<comment type="similarity">
    <text evidence="1">Belongs to the sigma-70 factor family. ECF subfamily.</text>
</comment>
<gene>
    <name evidence="7" type="ORF">J3P46_12585</name>
</gene>
<dbReference type="NCBIfam" id="NF008889">
    <property type="entry name" value="PRK11924.1-1"/>
    <property type="match status" value="1"/>
</dbReference>
<evidence type="ECO:0000256" key="2">
    <source>
        <dbReference type="ARBA" id="ARBA00023015"/>
    </source>
</evidence>
<dbReference type="GO" id="GO:0006352">
    <property type="term" value="P:DNA-templated transcription initiation"/>
    <property type="evidence" value="ECO:0007669"/>
    <property type="project" value="InterPro"/>
</dbReference>
<sequence>MKIILIRDAVLTHLTGKYGSPFVCLPVSTISPSLDSFSDLYASHHGWLYNWLWRKLGCRDGAADLAQDTFVRMLATQSADSLREPRAYLSTVANGLLVNHWRRLTLERTFLAALAGRPEMTAPSPEERALVVEALCRIDAMLDALSPRARQAFLLAQLDGLTYAQIAGQLDVSERMVKKYMAQAMLQCMLCMDDAA</sequence>
<dbReference type="SUPFAM" id="SSF88659">
    <property type="entry name" value="Sigma3 and sigma4 domains of RNA polymerase sigma factors"/>
    <property type="match status" value="1"/>
</dbReference>
<keyword evidence="3" id="KW-0731">Sigma factor</keyword>
<protein>
    <submittedName>
        <fullName evidence="7">Sigma-70 family RNA polymerase sigma factor</fullName>
    </submittedName>
</protein>
<dbReference type="InterPro" id="IPR039425">
    <property type="entry name" value="RNA_pol_sigma-70-like"/>
</dbReference>
<dbReference type="Gene3D" id="1.10.1740.10">
    <property type="match status" value="1"/>
</dbReference>
<feature type="domain" description="RNA polymerase sigma-70 region 2" evidence="5">
    <location>
        <begin position="40"/>
        <end position="104"/>
    </location>
</feature>
<dbReference type="SUPFAM" id="SSF88946">
    <property type="entry name" value="Sigma2 domain of RNA polymerase sigma factors"/>
    <property type="match status" value="1"/>
</dbReference>
<evidence type="ECO:0000313" key="7">
    <source>
        <dbReference type="EMBL" id="QSX98652.1"/>
    </source>
</evidence>
<dbReference type="Proteomes" id="UP000662821">
    <property type="component" value="Chromosome"/>
</dbReference>
<dbReference type="PANTHER" id="PTHR43133:SF63">
    <property type="entry name" value="RNA POLYMERASE SIGMA FACTOR FECI-RELATED"/>
    <property type="match status" value="1"/>
</dbReference>
<dbReference type="Gene3D" id="1.10.10.10">
    <property type="entry name" value="Winged helix-like DNA-binding domain superfamily/Winged helix DNA-binding domain"/>
    <property type="match status" value="1"/>
</dbReference>
<dbReference type="NCBIfam" id="NF009180">
    <property type="entry name" value="PRK12528.1"/>
    <property type="match status" value="1"/>
</dbReference>
<evidence type="ECO:0000259" key="5">
    <source>
        <dbReference type="Pfam" id="PF04542"/>
    </source>
</evidence>
<dbReference type="InterPro" id="IPR007627">
    <property type="entry name" value="RNA_pol_sigma70_r2"/>
</dbReference>
<evidence type="ECO:0000259" key="6">
    <source>
        <dbReference type="Pfam" id="PF08281"/>
    </source>
</evidence>
<evidence type="ECO:0000256" key="4">
    <source>
        <dbReference type="ARBA" id="ARBA00023163"/>
    </source>
</evidence>
<proteinExistence type="inferred from homology"/>
<dbReference type="NCBIfam" id="NF007232">
    <property type="entry name" value="PRK09651.1"/>
    <property type="match status" value="1"/>
</dbReference>
<reference evidence="7 8" key="1">
    <citation type="submission" date="2021-03" db="EMBL/GenBank/DDBJ databases">
        <title>Draft genome sequence of Janthinobacterium sp. strain PLB02 isolated from infected primmorphs (Lubomirskia baicalensis).</title>
        <authorList>
            <person name="Chernogor L.I."/>
            <person name="Belikov S.I."/>
            <person name="Petrushin I.S."/>
        </authorList>
    </citation>
    <scope>NUCLEOTIDE SEQUENCE [LARGE SCALE GENOMIC DNA]</scope>
    <source>
        <strain evidence="7 8">PLB02</strain>
    </source>
</reference>
<feature type="domain" description="RNA polymerase sigma factor 70 region 4 type 2" evidence="6">
    <location>
        <begin position="138"/>
        <end position="188"/>
    </location>
</feature>
<keyword evidence="2" id="KW-0805">Transcription regulation</keyword>
<evidence type="ECO:0000256" key="1">
    <source>
        <dbReference type="ARBA" id="ARBA00010641"/>
    </source>
</evidence>
<dbReference type="Pfam" id="PF04542">
    <property type="entry name" value="Sigma70_r2"/>
    <property type="match status" value="1"/>
</dbReference>
<dbReference type="InterPro" id="IPR013249">
    <property type="entry name" value="RNA_pol_sigma70_r4_t2"/>
</dbReference>
<dbReference type="Pfam" id="PF08281">
    <property type="entry name" value="Sigma70_r4_2"/>
    <property type="match status" value="1"/>
</dbReference>
<dbReference type="GO" id="GO:0003677">
    <property type="term" value="F:DNA binding"/>
    <property type="evidence" value="ECO:0007669"/>
    <property type="project" value="InterPro"/>
</dbReference>
<evidence type="ECO:0000256" key="3">
    <source>
        <dbReference type="ARBA" id="ARBA00023082"/>
    </source>
</evidence>
<dbReference type="NCBIfam" id="TIGR02937">
    <property type="entry name" value="sigma70-ECF"/>
    <property type="match status" value="1"/>
</dbReference>
<keyword evidence="4" id="KW-0804">Transcription</keyword>
<name>A0AAJ4MXN6_9BURK</name>
<dbReference type="InterPro" id="IPR014284">
    <property type="entry name" value="RNA_pol_sigma-70_dom"/>
</dbReference>
<dbReference type="EMBL" id="CP071520">
    <property type="protein sequence ID" value="QSX98652.1"/>
    <property type="molecule type" value="Genomic_DNA"/>
</dbReference>
<dbReference type="InterPro" id="IPR013324">
    <property type="entry name" value="RNA_pol_sigma_r3/r4-like"/>
</dbReference>
<dbReference type="GO" id="GO:0016987">
    <property type="term" value="F:sigma factor activity"/>
    <property type="evidence" value="ECO:0007669"/>
    <property type="project" value="UniProtKB-KW"/>
</dbReference>
<accession>A0AAJ4MXN6</accession>
<dbReference type="CDD" id="cd06171">
    <property type="entry name" value="Sigma70_r4"/>
    <property type="match status" value="1"/>
</dbReference>